<dbReference type="GO" id="GO:0016746">
    <property type="term" value="F:acyltransferase activity"/>
    <property type="evidence" value="ECO:0007669"/>
    <property type="project" value="InterPro"/>
</dbReference>
<proteinExistence type="predicted"/>
<accession>A0A1I5I4W8</accession>
<dbReference type="Proteomes" id="UP000199614">
    <property type="component" value="Unassembled WGS sequence"/>
</dbReference>
<evidence type="ECO:0000313" key="5">
    <source>
        <dbReference type="Proteomes" id="UP000199614"/>
    </source>
</evidence>
<keyword evidence="5" id="KW-1185">Reference proteome</keyword>
<reference evidence="4 5" key="1">
    <citation type="submission" date="2016-10" db="EMBL/GenBank/DDBJ databases">
        <authorList>
            <person name="de Groot N.N."/>
        </authorList>
    </citation>
    <scope>NUCLEOTIDE SEQUENCE [LARGE SCALE GENOMIC DNA]</scope>
    <source>
        <strain evidence="4 5">CGMCC 4.1877</strain>
    </source>
</reference>
<gene>
    <name evidence="4" type="ORF">SAMN05216207_10867</name>
</gene>
<evidence type="ECO:0000259" key="3">
    <source>
        <dbReference type="Pfam" id="PF23359"/>
    </source>
</evidence>
<organism evidence="4 5">
    <name type="scientific">Pseudonocardia ammonioxydans</name>
    <dbReference type="NCBI Taxonomy" id="260086"/>
    <lineage>
        <taxon>Bacteria</taxon>
        <taxon>Bacillati</taxon>
        <taxon>Actinomycetota</taxon>
        <taxon>Actinomycetes</taxon>
        <taxon>Pseudonocardiales</taxon>
        <taxon>Pseudonocardiaceae</taxon>
        <taxon>Pseudonocardia</taxon>
    </lineage>
</organism>
<dbReference type="InterPro" id="IPR036625">
    <property type="entry name" value="E3-bd_dom_sf"/>
</dbReference>
<evidence type="ECO:0000256" key="1">
    <source>
        <dbReference type="ARBA" id="ARBA00023125"/>
    </source>
</evidence>
<dbReference type="AlphaFoldDB" id="A0A1I5I4W8"/>
<feature type="domain" description="Lsr2 DNA-binding" evidence="3">
    <location>
        <begin position="38"/>
        <end position="68"/>
    </location>
</feature>
<feature type="region of interest" description="Disordered" evidence="2">
    <location>
        <begin position="1"/>
        <end position="32"/>
    </location>
</feature>
<evidence type="ECO:0000313" key="4">
    <source>
        <dbReference type="EMBL" id="SFO55359.1"/>
    </source>
</evidence>
<dbReference type="GO" id="GO:0003677">
    <property type="term" value="F:DNA binding"/>
    <property type="evidence" value="ECO:0007669"/>
    <property type="project" value="UniProtKB-KW"/>
</dbReference>
<dbReference type="EMBL" id="FOUY01000086">
    <property type="protein sequence ID" value="SFO55359.1"/>
    <property type="molecule type" value="Genomic_DNA"/>
</dbReference>
<dbReference type="Gene3D" id="4.10.320.10">
    <property type="entry name" value="E3-binding domain"/>
    <property type="match status" value="1"/>
</dbReference>
<evidence type="ECO:0000256" key="2">
    <source>
        <dbReference type="SAM" id="MobiDB-lite"/>
    </source>
</evidence>
<sequence length="80" mass="8533">MARQPETDDDAAPPAAVGAGADTSVPAVGRDGLTTTERAQIRYWAQEQGIEVKPRGQLKHDLISNYRAWAKRVGSGIATS</sequence>
<name>A0A1I5I4W8_PSUAM</name>
<protein>
    <submittedName>
        <fullName evidence="4">Lsr2 protein</fullName>
    </submittedName>
</protein>
<keyword evidence="1" id="KW-0238">DNA-binding</keyword>
<dbReference type="Pfam" id="PF23359">
    <property type="entry name" value="Lsr2_DNA-bd"/>
    <property type="match status" value="1"/>
</dbReference>
<dbReference type="InterPro" id="IPR055370">
    <property type="entry name" value="Lsr2_DNA-bd"/>
</dbReference>
<feature type="compositionally biased region" description="Low complexity" evidence="2">
    <location>
        <begin position="12"/>
        <end position="22"/>
    </location>
</feature>